<keyword evidence="3" id="KW-1185">Reference proteome</keyword>
<evidence type="ECO:0008006" key="4">
    <source>
        <dbReference type="Google" id="ProtNLM"/>
    </source>
</evidence>
<dbReference type="Proteomes" id="UP000028653">
    <property type="component" value="Unassembled WGS sequence"/>
</dbReference>
<reference evidence="2 3" key="1">
    <citation type="submission" date="2014-05" db="EMBL/GenBank/DDBJ databases">
        <title>ATOL: Assembling a taxonomically balanced genome-scale reconstruction of the evolutionary history of the Enterobacteriaceae.</title>
        <authorList>
            <person name="Plunkett G.III."/>
            <person name="Neeno-Eckwall E.C."/>
            <person name="Glasner J.D."/>
            <person name="Perna N.T."/>
        </authorList>
    </citation>
    <scope>NUCLEOTIDE SEQUENCE [LARGE SCALE GENOMIC DNA]</scope>
    <source>
        <strain evidence="2 3">ATCC 33320</strain>
    </source>
</reference>
<dbReference type="RefSeq" id="WP_051873777.1">
    <property type="nucleotide sequence ID" value="NZ_JMPI01000077.1"/>
</dbReference>
<protein>
    <recommendedName>
        <fullName evidence="4">Fimbrial protein</fullName>
    </recommendedName>
</protein>
<dbReference type="OrthoDB" id="6602167at2"/>
<accession>A0A085FYX7</accession>
<evidence type="ECO:0000313" key="3">
    <source>
        <dbReference type="Proteomes" id="UP000028653"/>
    </source>
</evidence>
<dbReference type="AlphaFoldDB" id="A0A085FYX7"/>
<dbReference type="EMBL" id="JMPI01000077">
    <property type="protein sequence ID" value="KFC76672.1"/>
    <property type="molecule type" value="Genomic_DNA"/>
</dbReference>
<feature type="signal peptide" evidence="1">
    <location>
        <begin position="1"/>
        <end position="20"/>
    </location>
</feature>
<keyword evidence="1" id="KW-0732">Signal</keyword>
<dbReference type="eggNOG" id="ENOG5032TM5">
    <property type="taxonomic scope" value="Bacteria"/>
</dbReference>
<gene>
    <name evidence="2" type="ORF">GBAG_4392</name>
</gene>
<evidence type="ECO:0000313" key="2">
    <source>
        <dbReference type="EMBL" id="KFC76672.1"/>
    </source>
</evidence>
<comment type="caution">
    <text evidence="2">The sequence shown here is derived from an EMBL/GenBank/DDBJ whole genome shotgun (WGS) entry which is preliminary data.</text>
</comment>
<name>A0A085FYX7_9ENTR</name>
<feature type="chain" id="PRO_5001790767" description="Fimbrial protein" evidence="1">
    <location>
        <begin position="21"/>
        <end position="195"/>
    </location>
</feature>
<organism evidence="2 3">
    <name type="scientific">Buttiauxella agrestis ATCC 33320</name>
    <dbReference type="NCBI Taxonomy" id="1006004"/>
    <lineage>
        <taxon>Bacteria</taxon>
        <taxon>Pseudomonadati</taxon>
        <taxon>Pseudomonadota</taxon>
        <taxon>Gammaproteobacteria</taxon>
        <taxon>Enterobacterales</taxon>
        <taxon>Enterobacteriaceae</taxon>
        <taxon>Buttiauxella</taxon>
    </lineage>
</organism>
<sequence>MKYLSGLLFFVLTLSQGVCAETNQQAALPGMPPVDGRCHLSVSNSNVDYGVLSRWQLQQATGVPQALSPGKRLVMVNVMCPYSENMRVTLHGDLSSHGDFRYGNTGRMRVNLFSAQLDGQDVDIALSTPEGVLLKGPVNTLGIMPEQTFTTVLNGQVTQGKALTFRLELEPILTESEARATSRQVSQANLNLELR</sequence>
<dbReference type="STRING" id="1006004.GBAG_4392"/>
<evidence type="ECO:0000256" key="1">
    <source>
        <dbReference type="SAM" id="SignalP"/>
    </source>
</evidence>
<proteinExistence type="predicted"/>